<keyword evidence="12" id="KW-1185">Reference proteome</keyword>
<dbReference type="EMBL" id="VDCQ01000008">
    <property type="protein sequence ID" value="TNJ66850.1"/>
    <property type="molecule type" value="Genomic_DNA"/>
</dbReference>
<dbReference type="Gene3D" id="3.30.300.210">
    <property type="entry name" value="Nutrient germinant receptor protein C, domain 3"/>
    <property type="match status" value="1"/>
</dbReference>
<feature type="signal peptide" evidence="8">
    <location>
        <begin position="1"/>
        <end position="20"/>
    </location>
</feature>
<dbReference type="Pfam" id="PF25198">
    <property type="entry name" value="Spore_GerAC_N"/>
    <property type="match status" value="1"/>
</dbReference>
<dbReference type="InterPro" id="IPR008844">
    <property type="entry name" value="Spore_GerAC-like"/>
</dbReference>
<dbReference type="Proteomes" id="UP000307943">
    <property type="component" value="Unassembled WGS sequence"/>
</dbReference>
<evidence type="ECO:0000259" key="10">
    <source>
        <dbReference type="Pfam" id="PF25198"/>
    </source>
</evidence>
<dbReference type="Pfam" id="PF05504">
    <property type="entry name" value="Spore_GerAC"/>
    <property type="match status" value="1"/>
</dbReference>
<evidence type="ECO:0000256" key="4">
    <source>
        <dbReference type="ARBA" id="ARBA00022729"/>
    </source>
</evidence>
<comment type="caution">
    <text evidence="11">The sequence shown here is derived from an EMBL/GenBank/DDBJ whole genome shotgun (WGS) entry which is preliminary data.</text>
</comment>
<reference evidence="11 12" key="1">
    <citation type="submission" date="2019-05" db="EMBL/GenBank/DDBJ databases">
        <title>We sequenced the genome of Paenibacillus hemerocallicola KCTC 33185 for further insight into its adaptation and study the phylogeny of Paenibacillus.</title>
        <authorList>
            <person name="Narsing Rao M.P."/>
        </authorList>
    </citation>
    <scope>NUCLEOTIDE SEQUENCE [LARGE SCALE GENOMIC DNA]</scope>
    <source>
        <strain evidence="11 12">KCTC 33185</strain>
    </source>
</reference>
<dbReference type="AlphaFoldDB" id="A0A5C4TED1"/>
<comment type="subcellular location">
    <subcellularLocation>
        <location evidence="1">Membrane</location>
        <topology evidence="1">Lipid-anchor</topology>
    </subcellularLocation>
</comment>
<name>A0A5C4TED1_9BACL</name>
<proteinExistence type="inferred from homology"/>
<dbReference type="NCBIfam" id="TIGR02887">
    <property type="entry name" value="spore_ger_x_C"/>
    <property type="match status" value="1"/>
</dbReference>
<dbReference type="InterPro" id="IPR057336">
    <property type="entry name" value="GerAC_N"/>
</dbReference>
<dbReference type="PANTHER" id="PTHR35789:SF1">
    <property type="entry name" value="SPORE GERMINATION PROTEIN B3"/>
    <property type="match status" value="1"/>
</dbReference>
<sequence>MNKMCLVPLVGLLLSVALTGCWDIKAIQDTNYVTAIGFDYEDSQYVVYAQMVDFANVAKQEGGKSGQPSSVWSGHEKGGTVIEAMTKLYQTSQQRMFWGQVSSIVFTDKALGHGIAEYMEGLIRFREMRYTQWVYGTKEPIDRVFLMIPFFNQSPLGSILHQPEENYRQRSYIRPLRLQKIVATYREPGSSAQLPSLGISKDVWKENGKDDPKLMVDGIFVLNKNKPPVWVSDDDLLGLRWLDRDTKRSNVMLSRNGAPAVSIIVDGPKVDVMPETTNTNGKPVYSIRVRAKYYITELLEHIDASQIEKEAVEVVTSEIERTFEYGKKKGLDLYQLDHILYRRKFPLWSKLTRNGEVPLDDYELKFVKVELELLHSGMYKVRDHGKDY</sequence>
<evidence type="ECO:0000313" key="11">
    <source>
        <dbReference type="EMBL" id="TNJ66850.1"/>
    </source>
</evidence>
<dbReference type="GO" id="GO:0016020">
    <property type="term" value="C:membrane"/>
    <property type="evidence" value="ECO:0007669"/>
    <property type="project" value="UniProtKB-SubCell"/>
</dbReference>
<keyword evidence="4 8" id="KW-0732">Signal</keyword>
<comment type="similarity">
    <text evidence="2">Belongs to the GerABKC lipoprotein family.</text>
</comment>
<dbReference type="PROSITE" id="PS51257">
    <property type="entry name" value="PROKAR_LIPOPROTEIN"/>
    <property type="match status" value="1"/>
</dbReference>
<dbReference type="InterPro" id="IPR038501">
    <property type="entry name" value="Spore_GerAC_C_sf"/>
</dbReference>
<dbReference type="InterPro" id="IPR046953">
    <property type="entry name" value="Spore_GerAC-like_C"/>
</dbReference>
<organism evidence="11 12">
    <name type="scientific">Paenibacillus hemerocallicola</name>
    <dbReference type="NCBI Taxonomy" id="1172614"/>
    <lineage>
        <taxon>Bacteria</taxon>
        <taxon>Bacillati</taxon>
        <taxon>Bacillota</taxon>
        <taxon>Bacilli</taxon>
        <taxon>Bacillales</taxon>
        <taxon>Paenibacillaceae</taxon>
        <taxon>Paenibacillus</taxon>
    </lineage>
</organism>
<dbReference type="PANTHER" id="PTHR35789">
    <property type="entry name" value="SPORE GERMINATION PROTEIN B3"/>
    <property type="match status" value="1"/>
</dbReference>
<dbReference type="GO" id="GO:0009847">
    <property type="term" value="P:spore germination"/>
    <property type="evidence" value="ECO:0007669"/>
    <property type="project" value="InterPro"/>
</dbReference>
<keyword evidence="6" id="KW-0564">Palmitate</keyword>
<feature type="domain" description="Spore germination GerAC-like C-terminal" evidence="9">
    <location>
        <begin position="218"/>
        <end position="352"/>
    </location>
</feature>
<dbReference type="OrthoDB" id="2380468at2"/>
<evidence type="ECO:0000256" key="8">
    <source>
        <dbReference type="SAM" id="SignalP"/>
    </source>
</evidence>
<evidence type="ECO:0000256" key="2">
    <source>
        <dbReference type="ARBA" id="ARBA00007886"/>
    </source>
</evidence>
<evidence type="ECO:0000259" key="9">
    <source>
        <dbReference type="Pfam" id="PF05504"/>
    </source>
</evidence>
<evidence type="ECO:0000256" key="7">
    <source>
        <dbReference type="ARBA" id="ARBA00023288"/>
    </source>
</evidence>
<accession>A0A5C4TED1</accession>
<evidence type="ECO:0000256" key="3">
    <source>
        <dbReference type="ARBA" id="ARBA00022544"/>
    </source>
</evidence>
<keyword evidence="7" id="KW-0449">Lipoprotein</keyword>
<evidence type="ECO:0000256" key="6">
    <source>
        <dbReference type="ARBA" id="ARBA00023139"/>
    </source>
</evidence>
<feature type="domain" description="Spore germination protein N-terminal" evidence="10">
    <location>
        <begin position="23"/>
        <end position="197"/>
    </location>
</feature>
<evidence type="ECO:0000313" key="12">
    <source>
        <dbReference type="Proteomes" id="UP000307943"/>
    </source>
</evidence>
<keyword evidence="5" id="KW-0472">Membrane</keyword>
<protein>
    <submittedName>
        <fullName evidence="11">Ger(X)C family spore germination protein</fullName>
    </submittedName>
</protein>
<feature type="chain" id="PRO_5038951386" evidence="8">
    <location>
        <begin position="21"/>
        <end position="388"/>
    </location>
</feature>
<gene>
    <name evidence="11" type="ORF">FE784_08230</name>
</gene>
<keyword evidence="3" id="KW-0309">Germination</keyword>
<evidence type="ECO:0000256" key="5">
    <source>
        <dbReference type="ARBA" id="ARBA00023136"/>
    </source>
</evidence>
<evidence type="ECO:0000256" key="1">
    <source>
        <dbReference type="ARBA" id="ARBA00004635"/>
    </source>
</evidence>